<accession>A0A6G0WT14</accession>
<feature type="transmembrane region" description="Helical" evidence="7">
    <location>
        <begin position="284"/>
        <end position="303"/>
    </location>
</feature>
<evidence type="ECO:0000313" key="8">
    <source>
        <dbReference type="EMBL" id="KAF0730629.1"/>
    </source>
</evidence>
<evidence type="ECO:0000256" key="7">
    <source>
        <dbReference type="SAM" id="Phobius"/>
    </source>
</evidence>
<dbReference type="PANTHER" id="PTHR42770">
    <property type="entry name" value="AMINO ACID TRANSPORTER-RELATED"/>
    <property type="match status" value="1"/>
</dbReference>
<evidence type="ECO:0000256" key="2">
    <source>
        <dbReference type="ARBA" id="ARBA00022475"/>
    </source>
</evidence>
<evidence type="ECO:0000256" key="4">
    <source>
        <dbReference type="ARBA" id="ARBA00022989"/>
    </source>
</evidence>
<keyword evidence="3 7" id="KW-0812">Transmembrane</keyword>
<keyword evidence="9" id="KW-1185">Reference proteome</keyword>
<keyword evidence="4 7" id="KW-1133">Transmembrane helix</keyword>
<feature type="transmembrane region" description="Helical" evidence="7">
    <location>
        <begin position="323"/>
        <end position="343"/>
    </location>
</feature>
<sequence>MIAVSCRKASSAFQVWALGVMTVTAGQMFAWNVGLFAGTVSFGIGVFVMGLAYLCMVFSIAEVSGVVAFRGGAYGLARCTLGFYSGFIVGCCELLEYSLFATVNCMMVAQTLAAQWPDLAPYTALLCLLTQAFSFGFVMFGGRIFWRIVVLLAVVGLAILLLYYLSAMTVANPAVYSGGMDFAIFDGFPLFVTALPQSTWLFSGIEGLNTLGSDLTDPKRVIPKGQVASMVTILVTSYCTYVTAIWSPPGIETLPFATGVMNGVFTAALGITDASATMLTLPTLVASTIGLVLAAGNIMVAMAQSKLLPLKLGERHRRLETNVNALAALLAVTSAMSLLLLYANSGNLTFFNVCMVFGLLAYIAQCAGFLYLRRRHKHMERSFVSPVGVPGAVFAMAVFTLTIISLFFCQGDDYTVLVATIAALAVLSAFYYLYAKKNQTLSDEEHALFFAHVAKFNERAKKKQSRTRKSFGPTAEKIRRKFQFKTSTVKPSTTRPSSITVRPSSVWPSTIT</sequence>
<dbReference type="GO" id="GO:0005886">
    <property type="term" value="C:plasma membrane"/>
    <property type="evidence" value="ECO:0007669"/>
    <property type="project" value="UniProtKB-SubCell"/>
</dbReference>
<dbReference type="PIRSF" id="PIRSF006060">
    <property type="entry name" value="AA_transporter"/>
    <property type="match status" value="1"/>
</dbReference>
<dbReference type="Pfam" id="PF13520">
    <property type="entry name" value="AA_permease_2"/>
    <property type="match status" value="1"/>
</dbReference>
<dbReference type="VEuPathDB" id="FungiDB:AeMF1_009661"/>
<feature type="transmembrane region" description="Helical" evidence="7">
    <location>
        <begin position="414"/>
        <end position="434"/>
    </location>
</feature>
<dbReference type="InterPro" id="IPR050367">
    <property type="entry name" value="APC_superfamily"/>
</dbReference>
<evidence type="ECO:0008006" key="10">
    <source>
        <dbReference type="Google" id="ProtNLM"/>
    </source>
</evidence>
<feature type="transmembrane region" description="Helical" evidence="7">
    <location>
        <begin position="227"/>
        <end position="246"/>
    </location>
</feature>
<evidence type="ECO:0000256" key="6">
    <source>
        <dbReference type="SAM" id="MobiDB-lite"/>
    </source>
</evidence>
<feature type="transmembrane region" description="Helical" evidence="7">
    <location>
        <begin position="119"/>
        <end position="138"/>
    </location>
</feature>
<comment type="subcellular location">
    <subcellularLocation>
        <location evidence="1">Cell membrane</location>
        <topology evidence="1">Multi-pass membrane protein</topology>
    </subcellularLocation>
</comment>
<name>A0A6G0WT14_9STRA</name>
<dbReference type="GO" id="GO:0022857">
    <property type="term" value="F:transmembrane transporter activity"/>
    <property type="evidence" value="ECO:0007669"/>
    <property type="project" value="InterPro"/>
</dbReference>
<reference evidence="8 9" key="1">
    <citation type="submission" date="2019-07" db="EMBL/GenBank/DDBJ databases">
        <title>Genomics analysis of Aphanomyces spp. identifies a new class of oomycete effector associated with host adaptation.</title>
        <authorList>
            <person name="Gaulin E."/>
        </authorList>
    </citation>
    <scope>NUCLEOTIDE SEQUENCE [LARGE SCALE GENOMIC DNA]</scope>
    <source>
        <strain evidence="8 9">ATCC 201684</strain>
    </source>
</reference>
<feature type="transmembrane region" description="Helical" evidence="7">
    <location>
        <begin position="384"/>
        <end position="408"/>
    </location>
</feature>
<dbReference type="Proteomes" id="UP000481153">
    <property type="component" value="Unassembled WGS sequence"/>
</dbReference>
<organism evidence="8 9">
    <name type="scientific">Aphanomyces euteiches</name>
    <dbReference type="NCBI Taxonomy" id="100861"/>
    <lineage>
        <taxon>Eukaryota</taxon>
        <taxon>Sar</taxon>
        <taxon>Stramenopiles</taxon>
        <taxon>Oomycota</taxon>
        <taxon>Saprolegniomycetes</taxon>
        <taxon>Saprolegniales</taxon>
        <taxon>Verrucalvaceae</taxon>
        <taxon>Aphanomyces</taxon>
    </lineage>
</organism>
<feature type="region of interest" description="Disordered" evidence="6">
    <location>
        <begin position="488"/>
        <end position="512"/>
    </location>
</feature>
<proteinExistence type="predicted"/>
<gene>
    <name evidence="8" type="ORF">Ae201684_012048</name>
</gene>
<evidence type="ECO:0000256" key="3">
    <source>
        <dbReference type="ARBA" id="ARBA00022692"/>
    </source>
</evidence>
<comment type="caution">
    <text evidence="8">The sequence shown here is derived from an EMBL/GenBank/DDBJ whole genome shotgun (WGS) entry which is preliminary data.</text>
</comment>
<feature type="transmembrane region" description="Helical" evidence="7">
    <location>
        <begin position="349"/>
        <end position="372"/>
    </location>
</feature>
<evidence type="ECO:0000313" key="9">
    <source>
        <dbReference type="Proteomes" id="UP000481153"/>
    </source>
</evidence>
<feature type="transmembrane region" description="Helical" evidence="7">
    <location>
        <begin position="81"/>
        <end position="99"/>
    </location>
</feature>
<feature type="transmembrane region" description="Helical" evidence="7">
    <location>
        <begin position="145"/>
        <end position="165"/>
    </location>
</feature>
<evidence type="ECO:0000256" key="5">
    <source>
        <dbReference type="ARBA" id="ARBA00023136"/>
    </source>
</evidence>
<protein>
    <recommendedName>
        <fullName evidence="10">Amino acid permease/ SLC12A domain-containing protein</fullName>
    </recommendedName>
</protein>
<feature type="transmembrane region" description="Helical" evidence="7">
    <location>
        <begin position="12"/>
        <end position="30"/>
    </location>
</feature>
<keyword evidence="2" id="KW-1003">Cell membrane</keyword>
<dbReference type="Gene3D" id="1.20.1740.10">
    <property type="entry name" value="Amino acid/polyamine transporter I"/>
    <property type="match status" value="1"/>
</dbReference>
<keyword evidence="5 7" id="KW-0472">Membrane</keyword>
<dbReference type="InterPro" id="IPR002293">
    <property type="entry name" value="AA/rel_permease1"/>
</dbReference>
<dbReference type="EMBL" id="VJMJ01000153">
    <property type="protein sequence ID" value="KAF0730629.1"/>
    <property type="molecule type" value="Genomic_DNA"/>
</dbReference>
<feature type="transmembrane region" description="Helical" evidence="7">
    <location>
        <begin position="42"/>
        <end position="69"/>
    </location>
</feature>
<evidence type="ECO:0000256" key="1">
    <source>
        <dbReference type="ARBA" id="ARBA00004651"/>
    </source>
</evidence>
<dbReference type="AlphaFoldDB" id="A0A6G0WT14"/>
<dbReference type="PANTHER" id="PTHR42770:SF7">
    <property type="entry name" value="MEMBRANE PROTEIN"/>
    <property type="match status" value="1"/>
</dbReference>